<dbReference type="AlphaFoldDB" id="A0A2P2EC68"/>
<reference evidence="7 8" key="1">
    <citation type="journal article" date="2018" name="Genome Announc.">
        <title>Draft Genome Sequence of "Candidatus Phycosocius bacilliformis," an Alphaproteobacterial Ectosymbiont of the Hydrocarbon-Producing Green Alga Botryococcus braunii.</title>
        <authorList>
            <person name="Tanabe Y."/>
            <person name="Yamaguchi H."/>
            <person name="Watanabe M.M."/>
        </authorList>
    </citation>
    <scope>NUCLEOTIDE SEQUENCE [LARGE SCALE GENOMIC DNA]</scope>
    <source>
        <strain evidence="7 8">BOTRYCO-2</strain>
    </source>
</reference>
<keyword evidence="2 4" id="KW-0560">Oxidoreductase</keyword>
<evidence type="ECO:0000313" key="7">
    <source>
        <dbReference type="EMBL" id="GBF58666.1"/>
    </source>
</evidence>
<dbReference type="EMBL" id="BFBR01000007">
    <property type="protein sequence ID" value="GBF58666.1"/>
    <property type="molecule type" value="Genomic_DNA"/>
</dbReference>
<proteinExistence type="inferred from homology"/>
<dbReference type="InterPro" id="IPR006140">
    <property type="entry name" value="D-isomer_DH_NAD-bd"/>
</dbReference>
<dbReference type="OrthoDB" id="9793626at2"/>
<keyword evidence="8" id="KW-1185">Reference proteome</keyword>
<keyword evidence="3" id="KW-0520">NAD</keyword>
<dbReference type="GO" id="GO:0008873">
    <property type="term" value="F:gluconate 2-dehydrogenase activity"/>
    <property type="evidence" value="ECO:0007669"/>
    <property type="project" value="UniProtKB-EC"/>
</dbReference>
<dbReference type="SUPFAM" id="SSF51735">
    <property type="entry name" value="NAD(P)-binding Rossmann-fold domains"/>
    <property type="match status" value="1"/>
</dbReference>
<feature type="domain" description="D-isomer specific 2-hydroxyacid dehydrogenase catalytic" evidence="5">
    <location>
        <begin position="42"/>
        <end position="309"/>
    </location>
</feature>
<evidence type="ECO:0000259" key="6">
    <source>
        <dbReference type="Pfam" id="PF02826"/>
    </source>
</evidence>
<dbReference type="InterPro" id="IPR036291">
    <property type="entry name" value="NAD(P)-bd_dom_sf"/>
</dbReference>
<comment type="caution">
    <text evidence="7">The sequence shown here is derived from an EMBL/GenBank/DDBJ whole genome shotgun (WGS) entry which is preliminary data.</text>
</comment>
<dbReference type="EC" id="1.1.1.215" evidence="7"/>
<dbReference type="Pfam" id="PF02826">
    <property type="entry name" value="2-Hacid_dh_C"/>
    <property type="match status" value="1"/>
</dbReference>
<evidence type="ECO:0000256" key="4">
    <source>
        <dbReference type="RuleBase" id="RU003719"/>
    </source>
</evidence>
<name>A0A2P2EC68_9PROT</name>
<feature type="domain" description="D-isomer specific 2-hydroxyacid dehydrogenase NAD-binding" evidence="6">
    <location>
        <begin position="105"/>
        <end position="278"/>
    </location>
</feature>
<dbReference type="Proteomes" id="UP000245086">
    <property type="component" value="Unassembled WGS sequence"/>
</dbReference>
<dbReference type="GO" id="GO:0051287">
    <property type="term" value="F:NAD binding"/>
    <property type="evidence" value="ECO:0007669"/>
    <property type="project" value="InterPro"/>
</dbReference>
<dbReference type="InterPro" id="IPR050223">
    <property type="entry name" value="D-isomer_2-hydroxyacid_DH"/>
</dbReference>
<evidence type="ECO:0000256" key="1">
    <source>
        <dbReference type="ARBA" id="ARBA00022857"/>
    </source>
</evidence>
<evidence type="ECO:0000259" key="5">
    <source>
        <dbReference type="Pfam" id="PF00389"/>
    </source>
</evidence>
<dbReference type="CDD" id="cd12156">
    <property type="entry name" value="HPPR"/>
    <property type="match status" value="1"/>
</dbReference>
<dbReference type="FunFam" id="3.40.50.720:FF:000213">
    <property type="entry name" value="Putative 2-hydroxyacid dehydrogenase"/>
    <property type="match status" value="1"/>
</dbReference>
<accession>A0A2P2EC68</accession>
<evidence type="ECO:0000256" key="2">
    <source>
        <dbReference type="ARBA" id="ARBA00023002"/>
    </source>
</evidence>
<dbReference type="Gene3D" id="3.40.50.720">
    <property type="entry name" value="NAD(P)-binding Rossmann-like Domain"/>
    <property type="match status" value="2"/>
</dbReference>
<comment type="similarity">
    <text evidence="4">Belongs to the D-isomer specific 2-hydroxyacid dehydrogenase family.</text>
</comment>
<dbReference type="PANTHER" id="PTHR10996">
    <property type="entry name" value="2-HYDROXYACID DEHYDROGENASE-RELATED"/>
    <property type="match status" value="1"/>
</dbReference>
<sequence>MILIIHPELALAQSLMEQIAPCARLWEIDDVATFAQGPGQAVRAIACIGGKRTDPALFGLFPKLEAVIAAGVGVDGVDLKAAEAFGISVCNSPGINTDDVADLALGLLIAGERNIIELDGLVRRGEWADALTHAPRYRLRGRTLGILGMGAIGKAIGVRAEAFGLNVIWSGPNPKPDIIWPRVETVLELARQSDILMLACPLTEATRGIVSGEVLAALGSEGVLINVARGGVVDEAALLKALRERKILGAGLDVFENEPTNPKLWADLPNVVLTPHVAGRTRESVQEAVRAALGNLMRLYQGQQLENRVI</sequence>
<keyword evidence="1" id="KW-0521">NADP</keyword>
<dbReference type="Pfam" id="PF00389">
    <property type="entry name" value="2-Hacid_dh"/>
    <property type="match status" value="1"/>
</dbReference>
<gene>
    <name evidence="7" type="ORF">PbB2_02354</name>
</gene>
<dbReference type="GO" id="GO:0030267">
    <property type="term" value="F:glyoxylate reductase (NADPH) activity"/>
    <property type="evidence" value="ECO:0007669"/>
    <property type="project" value="TreeGrafter"/>
</dbReference>
<evidence type="ECO:0000313" key="8">
    <source>
        <dbReference type="Proteomes" id="UP000245086"/>
    </source>
</evidence>
<dbReference type="SUPFAM" id="SSF52283">
    <property type="entry name" value="Formate/glycerate dehydrogenase catalytic domain-like"/>
    <property type="match status" value="1"/>
</dbReference>
<dbReference type="PANTHER" id="PTHR10996:SF178">
    <property type="entry name" value="2-HYDROXYACID DEHYDROGENASE YGL185C-RELATED"/>
    <property type="match status" value="1"/>
</dbReference>
<dbReference type="RefSeq" id="WP_108985523.1">
    <property type="nucleotide sequence ID" value="NZ_BFBR01000007.1"/>
</dbReference>
<dbReference type="GO" id="GO:0016618">
    <property type="term" value="F:hydroxypyruvate reductase [NAD(P)H] activity"/>
    <property type="evidence" value="ECO:0007669"/>
    <property type="project" value="TreeGrafter"/>
</dbReference>
<dbReference type="InterPro" id="IPR006139">
    <property type="entry name" value="D-isomer_2_OHA_DH_cat_dom"/>
</dbReference>
<evidence type="ECO:0000256" key="3">
    <source>
        <dbReference type="ARBA" id="ARBA00023027"/>
    </source>
</evidence>
<dbReference type="GO" id="GO:0005829">
    <property type="term" value="C:cytosol"/>
    <property type="evidence" value="ECO:0007669"/>
    <property type="project" value="TreeGrafter"/>
</dbReference>
<protein>
    <submittedName>
        <fullName evidence="7">2-ketogluconate reductase</fullName>
        <ecNumber evidence="7">1.1.1.215</ecNumber>
    </submittedName>
</protein>
<organism evidence="7 8">
    <name type="scientific">Candidatus Phycosocius bacilliformis</name>
    <dbReference type="NCBI Taxonomy" id="1445552"/>
    <lineage>
        <taxon>Bacteria</taxon>
        <taxon>Pseudomonadati</taxon>
        <taxon>Pseudomonadota</taxon>
        <taxon>Alphaproteobacteria</taxon>
        <taxon>Caulobacterales</taxon>
        <taxon>Caulobacterales incertae sedis</taxon>
        <taxon>Candidatus Phycosocius</taxon>
    </lineage>
</organism>